<dbReference type="Proteomes" id="UP001583280">
    <property type="component" value="Unassembled WGS sequence"/>
</dbReference>
<sequence>MAFYPKEKVAAIYMTKNDEESDRENKLGLTEIYNFLAQRKGAVPDEMSLVIFDVDEGDTETHDLIAGIHEGRNLGPLKEVKVLPSDEEWDMILATRYYVKLLQIINKPVQKVIIRDRDHFDFWNKVTHINRIVFSFLMEQKTPVPGTVTDVSTTGLQPDFDGEEQGATPKALLAKEPEDGDLFQAEVNRKSAHQILDVENV</sequence>
<protein>
    <submittedName>
        <fullName evidence="1">Uncharacterized protein</fullName>
    </submittedName>
</protein>
<keyword evidence="2" id="KW-1185">Reference proteome</keyword>
<evidence type="ECO:0000313" key="2">
    <source>
        <dbReference type="Proteomes" id="UP001583280"/>
    </source>
</evidence>
<evidence type="ECO:0000313" key="1">
    <source>
        <dbReference type="EMBL" id="KAL1896040.1"/>
    </source>
</evidence>
<gene>
    <name evidence="1" type="ORF">Cpir12675_002955</name>
</gene>
<organism evidence="1 2">
    <name type="scientific">Ceratocystis pirilliformis</name>
    <dbReference type="NCBI Taxonomy" id="259994"/>
    <lineage>
        <taxon>Eukaryota</taxon>
        <taxon>Fungi</taxon>
        <taxon>Dikarya</taxon>
        <taxon>Ascomycota</taxon>
        <taxon>Pezizomycotina</taxon>
        <taxon>Sordariomycetes</taxon>
        <taxon>Hypocreomycetidae</taxon>
        <taxon>Microascales</taxon>
        <taxon>Ceratocystidaceae</taxon>
        <taxon>Ceratocystis</taxon>
    </lineage>
</organism>
<dbReference type="EMBL" id="JAWDJO010000063">
    <property type="protein sequence ID" value="KAL1896040.1"/>
    <property type="molecule type" value="Genomic_DNA"/>
</dbReference>
<accession>A0ABR3Z7H3</accession>
<proteinExistence type="predicted"/>
<comment type="caution">
    <text evidence="1">The sequence shown here is derived from an EMBL/GenBank/DDBJ whole genome shotgun (WGS) entry which is preliminary data.</text>
</comment>
<reference evidence="1 2" key="1">
    <citation type="journal article" date="2024" name="IMA Fungus">
        <title>IMA Genome - F19 : A genome assembly and annotation guide to empower mycologists, including annotated draft genome sequences of Ceratocystis pirilliformis, Diaporthe australafricana, Fusarium ophioides, Paecilomyces lecythidis, and Sporothrix stenoceras.</title>
        <authorList>
            <person name="Aylward J."/>
            <person name="Wilson A.M."/>
            <person name="Visagie C.M."/>
            <person name="Spraker J."/>
            <person name="Barnes I."/>
            <person name="Buitendag C."/>
            <person name="Ceriani C."/>
            <person name="Del Mar Angel L."/>
            <person name="du Plessis D."/>
            <person name="Fuchs T."/>
            <person name="Gasser K."/>
            <person name="Kramer D."/>
            <person name="Li W."/>
            <person name="Munsamy K."/>
            <person name="Piso A."/>
            <person name="Price J.L."/>
            <person name="Sonnekus B."/>
            <person name="Thomas C."/>
            <person name="van der Nest A."/>
            <person name="van Dijk A."/>
            <person name="van Heerden A."/>
            <person name="van Vuuren N."/>
            <person name="Yilmaz N."/>
            <person name="Duong T.A."/>
            <person name="van der Merwe N.A."/>
            <person name="Wingfield M.J."/>
            <person name="Wingfield B.D."/>
        </authorList>
    </citation>
    <scope>NUCLEOTIDE SEQUENCE [LARGE SCALE GENOMIC DNA]</scope>
    <source>
        <strain evidence="1 2">CMW 12675</strain>
    </source>
</reference>
<name>A0ABR3Z7H3_9PEZI</name>